<proteinExistence type="predicted"/>
<reference evidence="1" key="1">
    <citation type="submission" date="2021-02" db="EMBL/GenBank/DDBJ databases">
        <authorList>
            <person name="Dougan E. K."/>
            <person name="Rhodes N."/>
            <person name="Thang M."/>
            <person name="Chan C."/>
        </authorList>
    </citation>
    <scope>NUCLEOTIDE SEQUENCE</scope>
</reference>
<protein>
    <submittedName>
        <fullName evidence="1">HmgA protein</fullName>
    </submittedName>
</protein>
<name>A0A812K5H0_9DINO</name>
<organism evidence="1 2">
    <name type="scientific">Symbiodinium natans</name>
    <dbReference type="NCBI Taxonomy" id="878477"/>
    <lineage>
        <taxon>Eukaryota</taxon>
        <taxon>Sar</taxon>
        <taxon>Alveolata</taxon>
        <taxon>Dinophyceae</taxon>
        <taxon>Suessiales</taxon>
        <taxon>Symbiodiniaceae</taxon>
        <taxon>Symbiodinium</taxon>
    </lineage>
</organism>
<dbReference type="OrthoDB" id="438164at2759"/>
<gene>
    <name evidence="1" type="primary">hmgA</name>
    <name evidence="1" type="ORF">SNAT2548_LOCUS8135</name>
</gene>
<dbReference type="Proteomes" id="UP000604046">
    <property type="component" value="Unassembled WGS sequence"/>
</dbReference>
<evidence type="ECO:0000313" key="1">
    <source>
        <dbReference type="EMBL" id="CAE7221215.1"/>
    </source>
</evidence>
<dbReference type="AlphaFoldDB" id="A0A812K5H0"/>
<dbReference type="EMBL" id="CAJNDS010000592">
    <property type="protein sequence ID" value="CAE7221215.1"/>
    <property type="molecule type" value="Genomic_DNA"/>
</dbReference>
<comment type="caution">
    <text evidence="1">The sequence shown here is derived from an EMBL/GenBank/DDBJ whole genome shotgun (WGS) entry which is preliminary data.</text>
</comment>
<sequence length="172" mass="18260">MDDLCYEWCEGQGLDEACLIKLLELDVDTRQTVINGFEPKPGTKNVSGLFMGYVRSIQQAAAGAPAALAAPAQMQWKGIPRGISKGIPKGTKGRGKEAKSLAMPTMPAMPAMPSIAQNAAAQLQEEAIKFAESWGLDDDCIAQLLAQPPQARGPALPAWPATRELPSGMILS</sequence>
<evidence type="ECO:0000313" key="2">
    <source>
        <dbReference type="Proteomes" id="UP000604046"/>
    </source>
</evidence>
<keyword evidence="2" id="KW-1185">Reference proteome</keyword>
<accession>A0A812K5H0</accession>